<reference evidence="2 3" key="1">
    <citation type="submission" date="2023-01" db="EMBL/GenBank/DDBJ databases">
        <title>Pseudomonas SA3-5T sp. nov., isolated from tidal flat sediment.</title>
        <authorList>
            <person name="Kim H.S."/>
            <person name="Kim J.-S."/>
            <person name="Suh M.K."/>
            <person name="Eom M.K."/>
            <person name="Lee J.-S."/>
        </authorList>
    </citation>
    <scope>NUCLEOTIDE SEQUENCE [LARGE SCALE GENOMIC DNA]</scope>
    <source>
        <strain evidence="2 3">SA3-5</strain>
    </source>
</reference>
<organism evidence="2 3">
    <name type="scientific">Pseudomonas aestuarii</name>
    <dbReference type="NCBI Taxonomy" id="3018340"/>
    <lineage>
        <taxon>Bacteria</taxon>
        <taxon>Pseudomonadati</taxon>
        <taxon>Pseudomonadota</taxon>
        <taxon>Gammaproteobacteria</taxon>
        <taxon>Pseudomonadales</taxon>
        <taxon>Pseudomonadaceae</taxon>
        <taxon>Pseudomonas</taxon>
    </lineage>
</organism>
<dbReference type="RefSeq" id="WP_271349516.1">
    <property type="nucleotide sequence ID" value="NZ_JAQJZJ010000010.1"/>
</dbReference>
<proteinExistence type="predicted"/>
<dbReference type="SUPFAM" id="SSF53300">
    <property type="entry name" value="vWA-like"/>
    <property type="match status" value="1"/>
</dbReference>
<dbReference type="Pfam" id="PF00092">
    <property type="entry name" value="VWA"/>
    <property type="match status" value="1"/>
</dbReference>
<dbReference type="SMART" id="SM00327">
    <property type="entry name" value="VWA"/>
    <property type="match status" value="1"/>
</dbReference>
<dbReference type="InterPro" id="IPR002035">
    <property type="entry name" value="VWF_A"/>
</dbReference>
<dbReference type="PROSITE" id="PS50234">
    <property type="entry name" value="VWFA"/>
    <property type="match status" value="1"/>
</dbReference>
<accession>A0ABT4XKA1</accession>
<dbReference type="Gene3D" id="3.40.50.410">
    <property type="entry name" value="von Willebrand factor, type A domain"/>
    <property type="match status" value="1"/>
</dbReference>
<name>A0ABT4XKA1_9PSED</name>
<gene>
    <name evidence="2" type="ORF">PH586_19785</name>
</gene>
<dbReference type="InterPro" id="IPR050768">
    <property type="entry name" value="UPF0353/GerABKA_families"/>
</dbReference>
<dbReference type="PANTHER" id="PTHR22550">
    <property type="entry name" value="SPORE GERMINATION PROTEIN"/>
    <property type="match status" value="1"/>
</dbReference>
<dbReference type="PANTHER" id="PTHR22550:SF18">
    <property type="entry name" value="VWFA DOMAIN-CONTAINING PROTEIN"/>
    <property type="match status" value="1"/>
</dbReference>
<dbReference type="InterPro" id="IPR036465">
    <property type="entry name" value="vWFA_dom_sf"/>
</dbReference>
<protein>
    <submittedName>
        <fullName evidence="2">VWA domain-containing protein</fullName>
    </submittedName>
</protein>
<sequence length="321" mass="34962">MYVLELPWLLLLLPLPWLLRRYLPGQRERQDAVRLPFFRQLAAIAGVTPTDASPLAAGRWRAVLDALAWCLLVLALAAPSRLEPPLTQARPLRDLLLAVDTSLSMETADAGAGLTRMAAVQQVLDGFIERRAEDRIGLLVFGDRPHTQAGFTQDRQALHALVAELQPGIAGPRTALGDSIGLAIRLFQNSAARERLLILLSDGSDTASLMAPDKAAEIARQAGIRIHCIGFGQADGEGEQRLDEAQLQRIASVTGGRYLQARDLTQLQAVFAELDAATPQLQETLQFQPRTPLYAYPLALALGLLVLQLLPGRSRRVAEEG</sequence>
<evidence type="ECO:0000313" key="2">
    <source>
        <dbReference type="EMBL" id="MDA7088625.1"/>
    </source>
</evidence>
<evidence type="ECO:0000259" key="1">
    <source>
        <dbReference type="PROSITE" id="PS50234"/>
    </source>
</evidence>
<dbReference type="Proteomes" id="UP001212042">
    <property type="component" value="Unassembled WGS sequence"/>
</dbReference>
<evidence type="ECO:0000313" key="3">
    <source>
        <dbReference type="Proteomes" id="UP001212042"/>
    </source>
</evidence>
<comment type="caution">
    <text evidence="2">The sequence shown here is derived from an EMBL/GenBank/DDBJ whole genome shotgun (WGS) entry which is preliminary data.</text>
</comment>
<feature type="domain" description="VWFA" evidence="1">
    <location>
        <begin position="94"/>
        <end position="274"/>
    </location>
</feature>
<keyword evidence="3" id="KW-1185">Reference proteome</keyword>
<dbReference type="EMBL" id="JAQJZJ010000010">
    <property type="protein sequence ID" value="MDA7088625.1"/>
    <property type="molecule type" value="Genomic_DNA"/>
</dbReference>